<evidence type="ECO:0000313" key="10">
    <source>
        <dbReference type="EMBL" id="OQD77097.1"/>
    </source>
</evidence>
<dbReference type="InterPro" id="IPR003527">
    <property type="entry name" value="MAP_kinase_CS"/>
</dbReference>
<keyword evidence="3" id="KW-0723">Serine/threonine-protein kinase</keyword>
<sequence length="408" mass="46446">MADFSCTSIAGVNFELTARYSEPQPVELDAFGLVCSAKDSISHQLVAVKKLPKPFSSAMLAKQALREVKLSRYLQHENIVGLVDVFISPKEDLYIVTDLMWTNLQRLIPRGPIDNDFAKYFLYQILRGLKYVHSAGIIHRDLKPSSILINDNCDLRIADFGHARLRDHQMTGYVSTRYYRAPEIMLTWQEYSEKVDIWSTGCIFAEMLRGTPLFPAASHADQFALFVNLLGNPESRIVDTIKNKNTRAYVQSLPRCKGEPLSKTFPDLDGDAMDLLQRMLFFDVEMRTSARDALSHPYLAHYHDPTDEPEVKIPFDWRFDNAGVSIDSWKAAVFKEVVLFRQQAMRARRPINVHDAIIEMTQGHVVDDLAQVTPVTESHEYSQCGEARQFGDENFDDMLSSFCNGFSS</sequence>
<dbReference type="EMBL" id="MDYL01000003">
    <property type="protein sequence ID" value="OQD77097.1"/>
    <property type="molecule type" value="Genomic_DNA"/>
</dbReference>
<keyword evidence="11" id="KW-1185">Reference proteome</keyword>
<evidence type="ECO:0000256" key="4">
    <source>
        <dbReference type="ARBA" id="ARBA00022679"/>
    </source>
</evidence>
<reference evidence="11" key="1">
    <citation type="journal article" date="2017" name="Nat. Microbiol.">
        <title>Global analysis of biosynthetic gene clusters reveals vast potential of secondary metabolite production in Penicillium species.</title>
        <authorList>
            <person name="Nielsen J.C."/>
            <person name="Grijseels S."/>
            <person name="Prigent S."/>
            <person name="Ji B."/>
            <person name="Dainat J."/>
            <person name="Nielsen K.F."/>
            <person name="Frisvad J.C."/>
            <person name="Workman M."/>
            <person name="Nielsen J."/>
        </authorList>
    </citation>
    <scope>NUCLEOTIDE SEQUENCE [LARGE SCALE GENOMIC DNA]</scope>
    <source>
        <strain evidence="11">IBT 11843</strain>
    </source>
</reference>
<dbReference type="STRING" id="69771.A0A1V6PK55"/>
<comment type="caution">
    <text evidence="10">The sequence shown here is derived from an EMBL/GenBank/DDBJ whole genome shotgun (WGS) entry which is preliminary data.</text>
</comment>
<comment type="similarity">
    <text evidence="8">Belongs to the protein kinase superfamily. Ser/Thr protein kinase family. MAP kinase subfamily.</text>
</comment>
<evidence type="ECO:0000256" key="7">
    <source>
        <dbReference type="ARBA" id="ARBA00022840"/>
    </source>
</evidence>
<dbReference type="PROSITE" id="PS50011">
    <property type="entry name" value="PROTEIN_KINASE_DOM"/>
    <property type="match status" value="1"/>
</dbReference>
<name>A0A1V6PK55_PENDC</name>
<evidence type="ECO:0000256" key="2">
    <source>
        <dbReference type="ARBA" id="ARBA00012411"/>
    </source>
</evidence>
<evidence type="ECO:0000256" key="6">
    <source>
        <dbReference type="ARBA" id="ARBA00022777"/>
    </source>
</evidence>
<organism evidence="10 11">
    <name type="scientific">Penicillium decumbens</name>
    <dbReference type="NCBI Taxonomy" id="69771"/>
    <lineage>
        <taxon>Eukaryota</taxon>
        <taxon>Fungi</taxon>
        <taxon>Dikarya</taxon>
        <taxon>Ascomycota</taxon>
        <taxon>Pezizomycotina</taxon>
        <taxon>Eurotiomycetes</taxon>
        <taxon>Eurotiomycetidae</taxon>
        <taxon>Eurotiales</taxon>
        <taxon>Aspergillaceae</taxon>
        <taxon>Penicillium</taxon>
    </lineage>
</organism>
<dbReference type="InterPro" id="IPR050117">
    <property type="entry name" value="MAPK"/>
</dbReference>
<dbReference type="GO" id="GO:0004707">
    <property type="term" value="F:MAP kinase activity"/>
    <property type="evidence" value="ECO:0007669"/>
    <property type="project" value="UniProtKB-EC"/>
</dbReference>
<dbReference type="Proteomes" id="UP000191522">
    <property type="component" value="Unassembled WGS sequence"/>
</dbReference>
<feature type="domain" description="Protein kinase" evidence="9">
    <location>
        <begin position="20"/>
        <end position="299"/>
    </location>
</feature>
<dbReference type="FunFam" id="1.10.510.10:FF:000049">
    <property type="entry name" value="Mitogen-activated protein kinase"/>
    <property type="match status" value="1"/>
</dbReference>
<evidence type="ECO:0000313" key="11">
    <source>
        <dbReference type="Proteomes" id="UP000191522"/>
    </source>
</evidence>
<comment type="cofactor">
    <cofactor evidence="1">
        <name>Mg(2+)</name>
        <dbReference type="ChEBI" id="CHEBI:18420"/>
    </cofactor>
</comment>
<dbReference type="SUPFAM" id="SSF56112">
    <property type="entry name" value="Protein kinase-like (PK-like)"/>
    <property type="match status" value="1"/>
</dbReference>
<protein>
    <recommendedName>
        <fullName evidence="2">mitogen-activated protein kinase</fullName>
        <ecNumber evidence="2">2.7.11.24</ecNumber>
    </recommendedName>
</protein>
<evidence type="ECO:0000256" key="5">
    <source>
        <dbReference type="ARBA" id="ARBA00022741"/>
    </source>
</evidence>
<dbReference type="InterPro" id="IPR011009">
    <property type="entry name" value="Kinase-like_dom_sf"/>
</dbReference>
<dbReference type="Gene3D" id="1.10.510.10">
    <property type="entry name" value="Transferase(Phosphotransferase) domain 1"/>
    <property type="match status" value="1"/>
</dbReference>
<dbReference type="EC" id="2.7.11.24" evidence="2"/>
<evidence type="ECO:0000256" key="8">
    <source>
        <dbReference type="ARBA" id="ARBA00061056"/>
    </source>
</evidence>
<dbReference type="AlphaFoldDB" id="A0A1V6PK55"/>
<evidence type="ECO:0000256" key="1">
    <source>
        <dbReference type="ARBA" id="ARBA00001946"/>
    </source>
</evidence>
<evidence type="ECO:0000259" key="9">
    <source>
        <dbReference type="PROSITE" id="PS50011"/>
    </source>
</evidence>
<dbReference type="GO" id="GO:0005524">
    <property type="term" value="F:ATP binding"/>
    <property type="evidence" value="ECO:0007669"/>
    <property type="project" value="UniProtKB-KW"/>
</dbReference>
<dbReference type="PANTHER" id="PTHR24055">
    <property type="entry name" value="MITOGEN-ACTIVATED PROTEIN KINASE"/>
    <property type="match status" value="1"/>
</dbReference>
<dbReference type="Pfam" id="PF00069">
    <property type="entry name" value="Pkinase"/>
    <property type="match status" value="1"/>
</dbReference>
<dbReference type="Gene3D" id="3.30.200.20">
    <property type="entry name" value="Phosphorylase Kinase, domain 1"/>
    <property type="match status" value="1"/>
</dbReference>
<keyword evidence="7" id="KW-0067">ATP-binding</keyword>
<accession>A0A1V6PK55</accession>
<dbReference type="PROSITE" id="PS01351">
    <property type="entry name" value="MAPK"/>
    <property type="match status" value="1"/>
</dbReference>
<keyword evidence="6" id="KW-0418">Kinase</keyword>
<dbReference type="InterPro" id="IPR000719">
    <property type="entry name" value="Prot_kinase_dom"/>
</dbReference>
<proteinExistence type="inferred from homology"/>
<dbReference type="OrthoDB" id="192887at2759"/>
<keyword evidence="4" id="KW-0808">Transferase</keyword>
<evidence type="ECO:0000256" key="3">
    <source>
        <dbReference type="ARBA" id="ARBA00022527"/>
    </source>
</evidence>
<gene>
    <name evidence="10" type="ORF">PENDEC_c003G02088</name>
</gene>
<keyword evidence="5" id="KW-0547">Nucleotide-binding</keyword>